<feature type="compositionally biased region" description="Basic and acidic residues" evidence="1">
    <location>
        <begin position="68"/>
        <end position="96"/>
    </location>
</feature>
<gene>
    <name evidence="2" type="ORF">Acr_00g0034980</name>
</gene>
<evidence type="ECO:0000313" key="2">
    <source>
        <dbReference type="EMBL" id="GFS34628.1"/>
    </source>
</evidence>
<protein>
    <submittedName>
        <fullName evidence="2">Uncharacterized protein</fullName>
    </submittedName>
</protein>
<feature type="compositionally biased region" description="Basic residues" evidence="1">
    <location>
        <begin position="97"/>
        <end position="106"/>
    </location>
</feature>
<evidence type="ECO:0000313" key="3">
    <source>
        <dbReference type="Proteomes" id="UP000585474"/>
    </source>
</evidence>
<sequence length="130" mass="14649">MSFSGGTFWLDQHFSMDLSTLTNAKTILSLGPNKSILLDDEEEPLPRGNGIRNDRSTPSSSGKKRKAPSKEEKVANKVRENRESGKIRHEESDSRKDKGKKKKCWRHDRDGSHSDGFRGYVVCSPQGWTS</sequence>
<dbReference type="Proteomes" id="UP000585474">
    <property type="component" value="Unassembled WGS sequence"/>
</dbReference>
<dbReference type="AlphaFoldDB" id="A0A7J0DGM2"/>
<reference evidence="3" key="1">
    <citation type="submission" date="2019-07" db="EMBL/GenBank/DDBJ databases">
        <title>De Novo Assembly of kiwifruit Actinidia rufa.</title>
        <authorList>
            <person name="Sugita-Konishi S."/>
            <person name="Sato K."/>
            <person name="Mori E."/>
            <person name="Abe Y."/>
            <person name="Kisaki G."/>
            <person name="Hamano K."/>
            <person name="Suezawa K."/>
            <person name="Otani M."/>
            <person name="Fukuda T."/>
            <person name="Manabe T."/>
            <person name="Gomi K."/>
            <person name="Tabuchi M."/>
            <person name="Akimitsu K."/>
            <person name="Kataoka I."/>
        </authorList>
    </citation>
    <scope>NUCLEOTIDE SEQUENCE [LARGE SCALE GENOMIC DNA]</scope>
    <source>
        <strain evidence="3">cv. Fuchu</strain>
    </source>
</reference>
<keyword evidence="3" id="KW-1185">Reference proteome</keyword>
<accession>A0A7J0DGM2</accession>
<dbReference type="OrthoDB" id="273917at2759"/>
<feature type="region of interest" description="Disordered" evidence="1">
    <location>
        <begin position="32"/>
        <end position="130"/>
    </location>
</feature>
<comment type="caution">
    <text evidence="2">The sequence shown here is derived from an EMBL/GenBank/DDBJ whole genome shotgun (WGS) entry which is preliminary data.</text>
</comment>
<evidence type="ECO:0000256" key="1">
    <source>
        <dbReference type="SAM" id="MobiDB-lite"/>
    </source>
</evidence>
<feature type="compositionally biased region" description="Basic and acidic residues" evidence="1">
    <location>
        <begin position="107"/>
        <end position="116"/>
    </location>
</feature>
<dbReference type="EMBL" id="BJWL01000214">
    <property type="protein sequence ID" value="GFS34628.1"/>
    <property type="molecule type" value="Genomic_DNA"/>
</dbReference>
<name>A0A7J0DGM2_9ERIC</name>
<proteinExistence type="predicted"/>
<organism evidence="2 3">
    <name type="scientific">Actinidia rufa</name>
    <dbReference type="NCBI Taxonomy" id="165716"/>
    <lineage>
        <taxon>Eukaryota</taxon>
        <taxon>Viridiplantae</taxon>
        <taxon>Streptophyta</taxon>
        <taxon>Embryophyta</taxon>
        <taxon>Tracheophyta</taxon>
        <taxon>Spermatophyta</taxon>
        <taxon>Magnoliopsida</taxon>
        <taxon>eudicotyledons</taxon>
        <taxon>Gunneridae</taxon>
        <taxon>Pentapetalae</taxon>
        <taxon>asterids</taxon>
        <taxon>Ericales</taxon>
        <taxon>Actinidiaceae</taxon>
        <taxon>Actinidia</taxon>
    </lineage>
</organism>